<comment type="caution">
    <text evidence="1">The sequence shown here is derived from an EMBL/GenBank/DDBJ whole genome shotgun (WGS) entry which is preliminary data.</text>
</comment>
<dbReference type="PANTHER" id="PTHR10000">
    <property type="entry name" value="PHOSPHOSERINE PHOSPHATASE"/>
    <property type="match status" value="1"/>
</dbReference>
<dbReference type="SUPFAM" id="SSF56784">
    <property type="entry name" value="HAD-like"/>
    <property type="match status" value="1"/>
</dbReference>
<reference evidence="1" key="2">
    <citation type="journal article" date="2021" name="PeerJ">
        <title>Extensive microbial diversity within the chicken gut microbiome revealed by metagenomics and culture.</title>
        <authorList>
            <person name="Gilroy R."/>
            <person name="Ravi A."/>
            <person name="Getino M."/>
            <person name="Pursley I."/>
            <person name="Horton D.L."/>
            <person name="Alikhan N.F."/>
            <person name="Baker D."/>
            <person name="Gharbi K."/>
            <person name="Hall N."/>
            <person name="Watson M."/>
            <person name="Adriaenssens E.M."/>
            <person name="Foster-Nyarko E."/>
            <person name="Jarju S."/>
            <person name="Secka A."/>
            <person name="Antonio M."/>
            <person name="Oren A."/>
            <person name="Chaudhuri R.R."/>
            <person name="La Ragione R."/>
            <person name="Hildebrand F."/>
            <person name="Pallen M.J."/>
        </authorList>
    </citation>
    <scope>NUCLEOTIDE SEQUENCE</scope>
    <source>
        <strain evidence="1">20514</strain>
    </source>
</reference>
<keyword evidence="1" id="KW-0378">Hydrolase</keyword>
<dbReference type="InterPro" id="IPR006379">
    <property type="entry name" value="HAD-SF_hydro_IIB"/>
</dbReference>
<evidence type="ECO:0000313" key="1">
    <source>
        <dbReference type="EMBL" id="MBO8448662.1"/>
    </source>
</evidence>
<proteinExistence type="predicted"/>
<dbReference type="InterPro" id="IPR000150">
    <property type="entry name" value="Cof"/>
</dbReference>
<dbReference type="AlphaFoldDB" id="A0A9D9EIS5"/>
<dbReference type="SFLD" id="SFLDG01140">
    <property type="entry name" value="C2.B:_Phosphomannomutase_and_P"/>
    <property type="match status" value="1"/>
</dbReference>
<dbReference type="Pfam" id="PF08282">
    <property type="entry name" value="Hydrolase_3"/>
    <property type="match status" value="1"/>
</dbReference>
<organism evidence="1 2">
    <name type="scientific">Candidatus Cryptobacteroides merdigallinarum</name>
    <dbReference type="NCBI Taxonomy" id="2840770"/>
    <lineage>
        <taxon>Bacteria</taxon>
        <taxon>Pseudomonadati</taxon>
        <taxon>Bacteroidota</taxon>
        <taxon>Bacteroidia</taxon>
        <taxon>Bacteroidales</taxon>
        <taxon>Candidatus Cryptobacteroides</taxon>
    </lineage>
</organism>
<name>A0A9D9EIS5_9BACT</name>
<feature type="non-terminal residue" evidence="1">
    <location>
        <position position="227"/>
    </location>
</feature>
<reference evidence="1" key="1">
    <citation type="submission" date="2020-10" db="EMBL/GenBank/DDBJ databases">
        <authorList>
            <person name="Gilroy R."/>
        </authorList>
    </citation>
    <scope>NUCLEOTIDE SEQUENCE</scope>
    <source>
        <strain evidence="1">20514</strain>
    </source>
</reference>
<gene>
    <name evidence="1" type="ORF">IAC29_05255</name>
</gene>
<accession>A0A9D9EIS5</accession>
<dbReference type="PANTHER" id="PTHR10000:SF25">
    <property type="entry name" value="PHOSPHATASE YKRA-RELATED"/>
    <property type="match status" value="1"/>
</dbReference>
<dbReference type="GO" id="GO:0016791">
    <property type="term" value="F:phosphatase activity"/>
    <property type="evidence" value="ECO:0007669"/>
    <property type="project" value="TreeGrafter"/>
</dbReference>
<sequence length="227" mass="25078">MIKAIFFDIDGTLVSFKTHEISSNTLAALSALQANGVRLFIASGRHLLIMDNLSGFPFDGYVCMNGSLIYDRGEVIYSHPLDRDDAAAVVDFAEKNSIPCVAFAEKEIVMNCHNALTERVFKMIRLPEPTPSPLYPYASKPVCQFTIFVDQETEDRCLAPVLKHSVTARWHPEFTDIDPENISKAEGIARVISRYGIRREEVMAIGDGGNDVEMLEYAGIGVAMGNA</sequence>
<dbReference type="NCBIfam" id="TIGR01484">
    <property type="entry name" value="HAD-SF-IIB"/>
    <property type="match status" value="1"/>
</dbReference>
<protein>
    <submittedName>
        <fullName evidence="1">Cof-type HAD-IIB family hydrolase</fullName>
    </submittedName>
</protein>
<dbReference type="Gene3D" id="3.30.1240.10">
    <property type="match status" value="1"/>
</dbReference>
<dbReference type="InterPro" id="IPR023214">
    <property type="entry name" value="HAD_sf"/>
</dbReference>
<dbReference type="InterPro" id="IPR036412">
    <property type="entry name" value="HAD-like_sf"/>
</dbReference>
<evidence type="ECO:0000313" key="2">
    <source>
        <dbReference type="Proteomes" id="UP000810252"/>
    </source>
</evidence>
<dbReference type="EMBL" id="JADIMQ010000076">
    <property type="protein sequence ID" value="MBO8448662.1"/>
    <property type="molecule type" value="Genomic_DNA"/>
</dbReference>
<dbReference type="NCBIfam" id="TIGR00099">
    <property type="entry name" value="Cof-subfamily"/>
    <property type="match status" value="1"/>
</dbReference>
<dbReference type="GO" id="GO:0005829">
    <property type="term" value="C:cytosol"/>
    <property type="evidence" value="ECO:0007669"/>
    <property type="project" value="TreeGrafter"/>
</dbReference>
<dbReference type="SFLD" id="SFLDS00003">
    <property type="entry name" value="Haloacid_Dehalogenase"/>
    <property type="match status" value="1"/>
</dbReference>
<dbReference type="Gene3D" id="3.40.50.1000">
    <property type="entry name" value="HAD superfamily/HAD-like"/>
    <property type="match status" value="1"/>
</dbReference>
<dbReference type="PROSITE" id="PS01228">
    <property type="entry name" value="COF_1"/>
    <property type="match status" value="1"/>
</dbReference>
<dbReference type="GO" id="GO:0000287">
    <property type="term" value="F:magnesium ion binding"/>
    <property type="evidence" value="ECO:0007669"/>
    <property type="project" value="TreeGrafter"/>
</dbReference>
<dbReference type="Proteomes" id="UP000810252">
    <property type="component" value="Unassembled WGS sequence"/>
</dbReference>
<dbReference type="PROSITE" id="PS01229">
    <property type="entry name" value="COF_2"/>
    <property type="match status" value="1"/>
</dbReference>